<dbReference type="Gene3D" id="3.30.70.370">
    <property type="match status" value="1"/>
</dbReference>
<reference evidence="13 14" key="1">
    <citation type="journal article" date="2016" name="Nat. Commun.">
        <title>Thousands of microbial genomes shed light on interconnected biogeochemical processes in an aquifer system.</title>
        <authorList>
            <person name="Anantharaman K."/>
            <person name="Brown C.T."/>
            <person name="Hug L.A."/>
            <person name="Sharon I."/>
            <person name="Castelle C.J."/>
            <person name="Probst A.J."/>
            <person name="Thomas B.C."/>
            <person name="Singh A."/>
            <person name="Wilkins M.J."/>
            <person name="Karaoz U."/>
            <person name="Brodie E.L."/>
            <person name="Williams K.H."/>
            <person name="Hubbard S.S."/>
            <person name="Banfield J.F."/>
        </authorList>
    </citation>
    <scope>NUCLEOTIDE SEQUENCE [LARGE SCALE GENOMIC DNA]</scope>
</reference>
<dbReference type="PROSITE" id="PS00447">
    <property type="entry name" value="DNA_POLYMERASE_A"/>
    <property type="match status" value="1"/>
</dbReference>
<dbReference type="SMART" id="SM00279">
    <property type="entry name" value="HhH2"/>
    <property type="match status" value="1"/>
</dbReference>
<dbReference type="PRINTS" id="PR00868">
    <property type="entry name" value="DNAPOLI"/>
</dbReference>
<dbReference type="InterPro" id="IPR029060">
    <property type="entry name" value="PIN-like_dom_sf"/>
</dbReference>
<dbReference type="PANTHER" id="PTHR10133">
    <property type="entry name" value="DNA POLYMERASE I"/>
    <property type="match status" value="1"/>
</dbReference>
<evidence type="ECO:0000256" key="3">
    <source>
        <dbReference type="ARBA" id="ARBA00022679"/>
    </source>
</evidence>
<dbReference type="FunFam" id="1.10.150.20:FF:000003">
    <property type="entry name" value="DNA polymerase I"/>
    <property type="match status" value="1"/>
</dbReference>
<dbReference type="Gene3D" id="1.10.150.20">
    <property type="entry name" value="5' to 3' exonuclease, C-terminal subdomain"/>
    <property type="match status" value="2"/>
</dbReference>
<dbReference type="InterPro" id="IPR002421">
    <property type="entry name" value="5-3_exonuclease"/>
</dbReference>
<dbReference type="EMBL" id="MGIT01000006">
    <property type="protein sequence ID" value="OGM92460.1"/>
    <property type="molecule type" value="Genomic_DNA"/>
</dbReference>
<keyword evidence="7" id="KW-0239">DNA-directed DNA polymerase</keyword>
<evidence type="ECO:0000259" key="11">
    <source>
        <dbReference type="SMART" id="SM00475"/>
    </source>
</evidence>
<dbReference type="GO" id="GO:0006302">
    <property type="term" value="P:double-strand break repair"/>
    <property type="evidence" value="ECO:0007669"/>
    <property type="project" value="TreeGrafter"/>
</dbReference>
<dbReference type="InterPro" id="IPR008918">
    <property type="entry name" value="HhH2"/>
</dbReference>
<evidence type="ECO:0000256" key="7">
    <source>
        <dbReference type="ARBA" id="ARBA00022932"/>
    </source>
</evidence>
<dbReference type="STRING" id="1802559.A2372_00225"/>
<dbReference type="InterPro" id="IPR020046">
    <property type="entry name" value="5-3_exonucl_a-hlix_arch_N"/>
</dbReference>
<dbReference type="PANTHER" id="PTHR10133:SF62">
    <property type="entry name" value="DNA POLYMERASE THETA"/>
    <property type="match status" value="1"/>
</dbReference>
<evidence type="ECO:0000259" key="12">
    <source>
        <dbReference type="SMART" id="SM00482"/>
    </source>
</evidence>
<dbReference type="GO" id="GO:0003887">
    <property type="term" value="F:DNA-directed DNA polymerase activity"/>
    <property type="evidence" value="ECO:0007669"/>
    <property type="project" value="UniProtKB-KW"/>
</dbReference>
<dbReference type="SMART" id="SM00475">
    <property type="entry name" value="53EXOc"/>
    <property type="match status" value="1"/>
</dbReference>
<protein>
    <recommendedName>
        <fullName evidence="2">DNA-directed DNA polymerase</fullName>
        <ecNumber evidence="2">2.7.7.7</ecNumber>
    </recommendedName>
</protein>
<accession>A0A1F8DV18</accession>
<dbReference type="InterPro" id="IPR019760">
    <property type="entry name" value="DNA-dir_DNA_pol_A_CS"/>
</dbReference>
<evidence type="ECO:0000256" key="8">
    <source>
        <dbReference type="ARBA" id="ARBA00023125"/>
    </source>
</evidence>
<dbReference type="Gene3D" id="1.20.1060.10">
    <property type="entry name" value="Taq DNA Polymerase, Chain T, domain 4"/>
    <property type="match status" value="1"/>
</dbReference>
<comment type="caution">
    <text evidence="13">The sequence shown here is derived from an EMBL/GenBank/DDBJ whole genome shotgun (WGS) entry which is preliminary data.</text>
</comment>
<dbReference type="CDD" id="cd09859">
    <property type="entry name" value="PIN_53EXO"/>
    <property type="match status" value="1"/>
</dbReference>
<keyword evidence="3" id="KW-0808">Transferase</keyword>
<dbReference type="InterPro" id="IPR001098">
    <property type="entry name" value="DNA-dir_DNA_pol_A_palm_dom"/>
</dbReference>
<dbReference type="Proteomes" id="UP000176422">
    <property type="component" value="Unassembled WGS sequence"/>
</dbReference>
<dbReference type="Gene3D" id="3.40.50.1010">
    <property type="entry name" value="5'-nuclease"/>
    <property type="match status" value="1"/>
</dbReference>
<dbReference type="InterPro" id="IPR002298">
    <property type="entry name" value="DNA_polymerase_A"/>
</dbReference>
<evidence type="ECO:0000256" key="5">
    <source>
        <dbReference type="ARBA" id="ARBA00022705"/>
    </source>
</evidence>
<name>A0A1F8DV18_9BACT</name>
<keyword evidence="5" id="KW-0235">DNA replication</keyword>
<dbReference type="InterPro" id="IPR036279">
    <property type="entry name" value="5-3_exonuclease_C_sf"/>
</dbReference>
<sequence length="740" mass="82615">MKKLLLIDANALIHRSFHAIPNLTAPDGRPSGALYGLANVLIKIFKEEHPEYAVAFFDRPEPTFRKEMYAEYKAHRPKAPDELVSQIIEAHNLFDVFGVKTYEVPGFEGDDLIGTAAEQFKGEKDVQVVILTGDLDALQLVEGNKVVVETLKQGISETITYDETAVEARYGIAPAQLTDYKGLVGDTSDNIAGVRGVGPKTATAIIQEFGSLENFFVTVKASDDTDPAKKASLSTGQAKKMASYKKIAEHEEIAMLSKQLATIRRDAPIGITSIDEIKYEQFPIDAIVPYLQDLGFNSIVKRLVPAEHEIPASAGMTKRGEMAKSDTVKGRNTNQLSFLDAQPMLSKALLDDVERPLVPILEEMKQWGIMIDRVRLAEKEVILDRDIDALTKELYHEAGQVFNPNSPKQLLELLKTKYQLKIKSTNIDKIEQFRATVPLVDLILKYRELFKLKSTYLEPLKRMSETDSRIHPTFVQLKAATGRITCEQPNLQNIPPSVRDIFVAPAGSKLVSLDYSQIELRILASLTEDPEMLRAFNSNSDIHQITASKIYNVPLADVTPSMRKVAKTLNFGVIYGMGARALAQQSGLSPKEAKTFIEEYFKDFATIKHWQEGVLAKVREQGFVENINGRIRPLPEIMSFNKMLQSEAERMAINFPIQSVGADIIKSAMVKVKEHLSAKGLWGADVKMLLTVHDELVFEIKDTDSLQQTVDEIKDILESVYTLKVPLTVNVEIGDNWGEL</sequence>
<keyword evidence="9" id="KW-0234">DNA repair</keyword>
<evidence type="ECO:0000313" key="14">
    <source>
        <dbReference type="Proteomes" id="UP000176422"/>
    </source>
</evidence>
<dbReference type="GO" id="GO:0008409">
    <property type="term" value="F:5'-3' exonuclease activity"/>
    <property type="evidence" value="ECO:0007669"/>
    <property type="project" value="InterPro"/>
</dbReference>
<dbReference type="CDD" id="cd09898">
    <property type="entry name" value="H3TH_53EXO"/>
    <property type="match status" value="1"/>
</dbReference>
<dbReference type="SUPFAM" id="SSF47807">
    <property type="entry name" value="5' to 3' exonuclease, C-terminal subdomain"/>
    <property type="match status" value="1"/>
</dbReference>
<organism evidence="13 14">
    <name type="scientific">Candidatus Wolfebacteria bacterium RIFOXYB1_FULL_54_12</name>
    <dbReference type="NCBI Taxonomy" id="1802559"/>
    <lineage>
        <taxon>Bacteria</taxon>
        <taxon>Candidatus Wolfeibacteriota</taxon>
    </lineage>
</organism>
<dbReference type="SUPFAM" id="SSF56672">
    <property type="entry name" value="DNA/RNA polymerases"/>
    <property type="match status" value="1"/>
</dbReference>
<comment type="similarity">
    <text evidence="1">Belongs to the DNA polymerase type-A family.</text>
</comment>
<dbReference type="Pfam" id="PF01367">
    <property type="entry name" value="5_3_exonuc"/>
    <property type="match status" value="1"/>
</dbReference>
<keyword evidence="4" id="KW-0548">Nucleotidyltransferase</keyword>
<dbReference type="SMART" id="SM00482">
    <property type="entry name" value="POLAc"/>
    <property type="match status" value="1"/>
</dbReference>
<evidence type="ECO:0000256" key="6">
    <source>
        <dbReference type="ARBA" id="ARBA00022763"/>
    </source>
</evidence>
<gene>
    <name evidence="13" type="ORF">A2372_00225</name>
</gene>
<proteinExistence type="inferred from homology"/>
<evidence type="ECO:0000313" key="13">
    <source>
        <dbReference type="EMBL" id="OGM92460.1"/>
    </source>
</evidence>
<dbReference type="SUPFAM" id="SSF88723">
    <property type="entry name" value="PIN domain-like"/>
    <property type="match status" value="1"/>
</dbReference>
<evidence type="ECO:0000256" key="2">
    <source>
        <dbReference type="ARBA" id="ARBA00012417"/>
    </source>
</evidence>
<evidence type="ECO:0000256" key="9">
    <source>
        <dbReference type="ARBA" id="ARBA00023204"/>
    </source>
</evidence>
<dbReference type="Pfam" id="PF00476">
    <property type="entry name" value="DNA_pol_A"/>
    <property type="match status" value="1"/>
</dbReference>
<dbReference type="EC" id="2.7.7.7" evidence="2"/>
<dbReference type="InterPro" id="IPR043502">
    <property type="entry name" value="DNA/RNA_pol_sf"/>
</dbReference>
<dbReference type="GO" id="GO:0003677">
    <property type="term" value="F:DNA binding"/>
    <property type="evidence" value="ECO:0007669"/>
    <property type="project" value="UniProtKB-KW"/>
</dbReference>
<keyword evidence="8" id="KW-0238">DNA-binding</keyword>
<dbReference type="FunFam" id="1.10.150.20:FF:000002">
    <property type="entry name" value="DNA polymerase I"/>
    <property type="match status" value="1"/>
</dbReference>
<evidence type="ECO:0000256" key="10">
    <source>
        <dbReference type="ARBA" id="ARBA00049244"/>
    </source>
</evidence>
<dbReference type="InterPro" id="IPR020045">
    <property type="entry name" value="DNA_polI_H3TH"/>
</dbReference>
<dbReference type="GO" id="GO:0006261">
    <property type="term" value="P:DNA-templated DNA replication"/>
    <property type="evidence" value="ECO:0007669"/>
    <property type="project" value="InterPro"/>
</dbReference>
<evidence type="ECO:0000256" key="1">
    <source>
        <dbReference type="ARBA" id="ARBA00007705"/>
    </source>
</evidence>
<evidence type="ECO:0000256" key="4">
    <source>
        <dbReference type="ARBA" id="ARBA00022695"/>
    </source>
</evidence>
<dbReference type="Pfam" id="PF02739">
    <property type="entry name" value="5_3_exonuc_N"/>
    <property type="match status" value="1"/>
</dbReference>
<feature type="domain" description="DNA-directed DNA polymerase family A palm" evidence="12">
    <location>
        <begin position="497"/>
        <end position="704"/>
    </location>
</feature>
<keyword evidence="6" id="KW-0227">DNA damage</keyword>
<dbReference type="AlphaFoldDB" id="A0A1F8DV18"/>
<feature type="domain" description="5'-3' exonuclease" evidence="11">
    <location>
        <begin position="2"/>
        <end position="280"/>
    </location>
</feature>
<comment type="catalytic activity">
    <reaction evidence="10">
        <text>DNA(n) + a 2'-deoxyribonucleoside 5'-triphosphate = DNA(n+1) + diphosphate</text>
        <dbReference type="Rhea" id="RHEA:22508"/>
        <dbReference type="Rhea" id="RHEA-COMP:17339"/>
        <dbReference type="Rhea" id="RHEA-COMP:17340"/>
        <dbReference type="ChEBI" id="CHEBI:33019"/>
        <dbReference type="ChEBI" id="CHEBI:61560"/>
        <dbReference type="ChEBI" id="CHEBI:173112"/>
        <dbReference type="EC" id="2.7.7.7"/>
    </reaction>
</comment>